<organism evidence="2 3">
    <name type="scientific">Nostoc minutum NIES-26</name>
    <dbReference type="NCBI Taxonomy" id="1844469"/>
    <lineage>
        <taxon>Bacteria</taxon>
        <taxon>Bacillati</taxon>
        <taxon>Cyanobacteriota</taxon>
        <taxon>Cyanophyceae</taxon>
        <taxon>Nostocales</taxon>
        <taxon>Nostocaceae</taxon>
        <taxon>Nostoc</taxon>
    </lineage>
</organism>
<protein>
    <recommendedName>
        <fullName evidence="4">DNA-damage-inducible protein</fullName>
    </recommendedName>
</protein>
<dbReference type="AlphaFoldDB" id="A0A367RXA6"/>
<evidence type="ECO:0000256" key="1">
    <source>
        <dbReference type="SAM" id="MobiDB-lite"/>
    </source>
</evidence>
<accession>A0A367RXA6</accession>
<evidence type="ECO:0000313" key="2">
    <source>
        <dbReference type="EMBL" id="RCJ40609.1"/>
    </source>
</evidence>
<dbReference type="Proteomes" id="UP000252107">
    <property type="component" value="Unassembled WGS sequence"/>
</dbReference>
<comment type="caution">
    <text evidence="2">The sequence shown here is derived from an EMBL/GenBank/DDBJ whole genome shotgun (WGS) entry which is preliminary data.</text>
</comment>
<reference evidence="2" key="1">
    <citation type="submission" date="2016-04" db="EMBL/GenBank/DDBJ databases">
        <authorList>
            <person name="Tabuchi Yagui T.R."/>
        </authorList>
    </citation>
    <scope>NUCLEOTIDE SEQUENCE [LARGE SCALE GENOMIC DNA]</scope>
    <source>
        <strain evidence="2">NIES-26</strain>
    </source>
</reference>
<sequence length="278" mass="31661">MDAFTKGVTKSIAFQIKDELGFCTRQNDGVSGMTVRALSNFCGLAEGSSSAISNLLTQIENSEPETNTLPETLKPFAGQPLRLETNDPHGSLYVIDELCHAILEYYAFTARKYKGKQIALNNYRMVARAGLRVFIWSQTGYSPQTLSAEQIALLQAIPAMQQAIADLQAQIQNLLPPSSDFMPPGWDAEVWRKLPKQDKRHFRFLYRRRNFRPSQENQPLALPAATVEQMKERQRAEVKQLMGEVSPEEKQQFQAAKRQQLREFWSQASEEEQKDMPF</sequence>
<evidence type="ECO:0008006" key="4">
    <source>
        <dbReference type="Google" id="ProtNLM"/>
    </source>
</evidence>
<gene>
    <name evidence="2" type="ORF">A6770_37700</name>
</gene>
<dbReference type="EMBL" id="LXQD01000049">
    <property type="protein sequence ID" value="RCJ40609.1"/>
    <property type="molecule type" value="Genomic_DNA"/>
</dbReference>
<name>A0A367RXA6_9NOSO</name>
<evidence type="ECO:0000313" key="3">
    <source>
        <dbReference type="Proteomes" id="UP000252107"/>
    </source>
</evidence>
<keyword evidence="3" id="KW-1185">Reference proteome</keyword>
<proteinExistence type="predicted"/>
<feature type="region of interest" description="Disordered" evidence="1">
    <location>
        <begin position="233"/>
        <end position="257"/>
    </location>
</feature>